<evidence type="ECO:0000313" key="4">
    <source>
        <dbReference type="Proteomes" id="UP000184204"/>
    </source>
</evidence>
<reference evidence="1 3" key="1">
    <citation type="journal article" date="2016" name="Genome Announc.">
        <title>Complete Genome Sequence of the Amino Acid-Fermenting Clostridium propionicum X2 (DSM 1682).</title>
        <authorList>
            <person name="Poehlein A."/>
            <person name="Schlien K."/>
            <person name="Chowdhury N.P."/>
            <person name="Gottschalk G."/>
            <person name="Buckel W."/>
            <person name="Daniel R."/>
        </authorList>
    </citation>
    <scope>NUCLEOTIDE SEQUENCE [LARGE SCALE GENOMIC DNA]</scope>
    <source>
        <strain evidence="1 3">X2</strain>
    </source>
</reference>
<proteinExistence type="predicted"/>
<reference evidence="4" key="3">
    <citation type="submission" date="2016-11" db="EMBL/GenBank/DDBJ databases">
        <authorList>
            <person name="Jaros S."/>
            <person name="Januszkiewicz K."/>
            <person name="Wedrychowicz H."/>
        </authorList>
    </citation>
    <scope>NUCLEOTIDE SEQUENCE [LARGE SCALE GENOMIC DNA]</scope>
    <source>
        <strain evidence="4">DSM 1682</strain>
    </source>
</reference>
<reference evidence="2" key="4">
    <citation type="submission" date="2016-11" db="EMBL/GenBank/DDBJ databases">
        <authorList>
            <person name="Varghese N."/>
            <person name="Submissions S."/>
        </authorList>
    </citation>
    <scope>NUCLEOTIDE SEQUENCE</scope>
    <source>
        <strain evidence="2">DSM 1682</strain>
    </source>
</reference>
<accession>A0A0X8VAE7</accession>
<dbReference type="EMBL" id="FQUA01000014">
    <property type="protein sequence ID" value="SHF03541.1"/>
    <property type="molecule type" value="Genomic_DNA"/>
</dbReference>
<dbReference type="OrthoDB" id="9959370at2"/>
<dbReference type="Proteomes" id="UP000068026">
    <property type="component" value="Chromosome"/>
</dbReference>
<dbReference type="KEGG" id="cpro:CPRO_24210"/>
<evidence type="ECO:0000313" key="2">
    <source>
        <dbReference type="EMBL" id="SHF03541.1"/>
    </source>
</evidence>
<gene>
    <name evidence="1" type="ORF">CPRO_24210</name>
    <name evidence="2" type="ORF">SAMN02745151_02571</name>
</gene>
<evidence type="ECO:0000313" key="1">
    <source>
        <dbReference type="EMBL" id="AMJ41987.1"/>
    </source>
</evidence>
<dbReference type="AlphaFoldDB" id="A0A0X8VAE7"/>
<evidence type="ECO:0000313" key="3">
    <source>
        <dbReference type="Proteomes" id="UP000068026"/>
    </source>
</evidence>
<protein>
    <recommendedName>
        <fullName evidence="5">Rho termination factor N-terminal domain-containing protein</fullName>
    </recommendedName>
</protein>
<organism evidence="2 4">
    <name type="scientific">Anaerotignum propionicum DSM 1682</name>
    <dbReference type="NCBI Taxonomy" id="991789"/>
    <lineage>
        <taxon>Bacteria</taxon>
        <taxon>Bacillati</taxon>
        <taxon>Bacillota</taxon>
        <taxon>Clostridia</taxon>
        <taxon>Lachnospirales</taxon>
        <taxon>Anaerotignaceae</taxon>
        <taxon>Anaerotignum</taxon>
    </lineage>
</organism>
<evidence type="ECO:0008006" key="5">
    <source>
        <dbReference type="Google" id="ProtNLM"/>
    </source>
</evidence>
<sequence>MATLSTSTRNTEGMNKTELLEYAESLGITGLSSRNLKGDILAAIEAVTG</sequence>
<dbReference type="EMBL" id="CP014223">
    <property type="protein sequence ID" value="AMJ41987.1"/>
    <property type="molecule type" value="Genomic_DNA"/>
</dbReference>
<dbReference type="Proteomes" id="UP000184204">
    <property type="component" value="Unassembled WGS sequence"/>
</dbReference>
<reference evidence="3" key="2">
    <citation type="submission" date="2016-01" db="EMBL/GenBank/DDBJ databases">
        <authorList>
            <person name="Poehlein A."/>
            <person name="Schlien K."/>
            <person name="Gottschalk G."/>
            <person name="Buckel W."/>
            <person name="Daniel R."/>
        </authorList>
    </citation>
    <scope>NUCLEOTIDE SEQUENCE [LARGE SCALE GENOMIC DNA]</scope>
    <source>
        <strain evidence="3">X2</strain>
    </source>
</reference>
<keyword evidence="3" id="KW-1185">Reference proteome</keyword>
<name>A0A0X8VAE7_ANAPI</name>